<dbReference type="InterPro" id="IPR014284">
    <property type="entry name" value="RNA_pol_sigma-70_dom"/>
</dbReference>
<dbReference type="Gene3D" id="1.10.10.10">
    <property type="entry name" value="Winged helix-like DNA-binding domain superfamily/Winged helix DNA-binding domain"/>
    <property type="match status" value="1"/>
</dbReference>
<dbReference type="GO" id="GO:0003677">
    <property type="term" value="F:DNA binding"/>
    <property type="evidence" value="ECO:0007669"/>
    <property type="project" value="UniProtKB-KW"/>
</dbReference>
<evidence type="ECO:0000313" key="8">
    <source>
        <dbReference type="EMBL" id="RFU85530.1"/>
    </source>
</evidence>
<evidence type="ECO:0000256" key="4">
    <source>
        <dbReference type="ARBA" id="ARBA00023125"/>
    </source>
</evidence>
<keyword evidence="5" id="KW-0804">Transcription</keyword>
<feature type="region of interest" description="Disordered" evidence="6">
    <location>
        <begin position="159"/>
        <end position="198"/>
    </location>
</feature>
<dbReference type="Gene3D" id="1.10.1740.10">
    <property type="match status" value="1"/>
</dbReference>
<protein>
    <submittedName>
        <fullName evidence="8">SigE family RNA polymerase sigma factor</fullName>
    </submittedName>
</protein>
<evidence type="ECO:0000256" key="5">
    <source>
        <dbReference type="ARBA" id="ARBA00023163"/>
    </source>
</evidence>
<accession>A0A372M4I1</accession>
<proteinExistence type="inferred from homology"/>
<dbReference type="GO" id="GO:0016987">
    <property type="term" value="F:sigma factor activity"/>
    <property type="evidence" value="ECO:0007669"/>
    <property type="project" value="UniProtKB-KW"/>
</dbReference>
<evidence type="ECO:0000313" key="9">
    <source>
        <dbReference type="Proteomes" id="UP000263094"/>
    </source>
</evidence>
<dbReference type="NCBIfam" id="TIGR02983">
    <property type="entry name" value="SigE-fam_strep"/>
    <property type="match status" value="1"/>
</dbReference>
<name>A0A372M4I1_9ACTN</name>
<keyword evidence="9" id="KW-1185">Reference proteome</keyword>
<evidence type="ECO:0000256" key="3">
    <source>
        <dbReference type="ARBA" id="ARBA00023082"/>
    </source>
</evidence>
<dbReference type="AlphaFoldDB" id="A0A372M4I1"/>
<dbReference type="CDD" id="cd06171">
    <property type="entry name" value="Sigma70_r4"/>
    <property type="match status" value="1"/>
</dbReference>
<dbReference type="InterPro" id="IPR013325">
    <property type="entry name" value="RNA_pol_sigma_r2"/>
</dbReference>
<keyword evidence="3" id="KW-0731">Sigma factor</keyword>
<dbReference type="PANTHER" id="PTHR43133:SF50">
    <property type="entry name" value="ECF RNA POLYMERASE SIGMA FACTOR SIGM"/>
    <property type="match status" value="1"/>
</dbReference>
<dbReference type="InterPro" id="IPR014325">
    <property type="entry name" value="RNA_pol_sigma-E_actinobac"/>
</dbReference>
<dbReference type="Proteomes" id="UP000263094">
    <property type="component" value="Unassembled WGS sequence"/>
</dbReference>
<keyword evidence="2" id="KW-0805">Transcription regulation</keyword>
<dbReference type="OrthoDB" id="3783006at2"/>
<dbReference type="SUPFAM" id="SSF88946">
    <property type="entry name" value="Sigma2 domain of RNA polymerase sigma factors"/>
    <property type="match status" value="1"/>
</dbReference>
<dbReference type="InterPro" id="IPR013324">
    <property type="entry name" value="RNA_pol_sigma_r3/r4-like"/>
</dbReference>
<organism evidence="8 9">
    <name type="scientific">Streptomyces triticagri</name>
    <dbReference type="NCBI Taxonomy" id="2293568"/>
    <lineage>
        <taxon>Bacteria</taxon>
        <taxon>Bacillati</taxon>
        <taxon>Actinomycetota</taxon>
        <taxon>Actinomycetes</taxon>
        <taxon>Kitasatosporales</taxon>
        <taxon>Streptomycetaceae</taxon>
        <taxon>Streptomyces</taxon>
    </lineage>
</organism>
<dbReference type="InterPro" id="IPR036388">
    <property type="entry name" value="WH-like_DNA-bd_sf"/>
</dbReference>
<dbReference type="RefSeq" id="WP_128556887.1">
    <property type="nucleotide sequence ID" value="NZ_QUAK01000090.1"/>
</dbReference>
<keyword evidence="4" id="KW-0238">DNA-binding</keyword>
<dbReference type="InterPro" id="IPR013249">
    <property type="entry name" value="RNA_pol_sigma70_r4_t2"/>
</dbReference>
<comment type="similarity">
    <text evidence="1">Belongs to the sigma-70 factor family. ECF subfamily.</text>
</comment>
<dbReference type="EMBL" id="QUAK01000090">
    <property type="protein sequence ID" value="RFU85530.1"/>
    <property type="molecule type" value="Genomic_DNA"/>
</dbReference>
<dbReference type="SUPFAM" id="SSF88659">
    <property type="entry name" value="Sigma3 and sigma4 domains of RNA polymerase sigma factors"/>
    <property type="match status" value="1"/>
</dbReference>
<dbReference type="GO" id="GO:0006352">
    <property type="term" value="P:DNA-templated transcription initiation"/>
    <property type="evidence" value="ECO:0007669"/>
    <property type="project" value="InterPro"/>
</dbReference>
<evidence type="ECO:0000259" key="7">
    <source>
        <dbReference type="Pfam" id="PF08281"/>
    </source>
</evidence>
<sequence>MEASGDDGFREFVAMRSSALLQLAVLLTGGDRHAAEDLLQIALMKSYGRWSRIEQPEAYIRKVMYRQQVSRWRLRRHRAETTVPVLPDIAGATHGPDAELRVALWGALGRLTKRQRTVVVLRYFEDLPEGEVAAQLGIAVGTVRSTTYRSLARLREFVPELGPESGPADDAADGSADDAADDSGQMQSLTYTPKGVQG</sequence>
<reference evidence="8 9" key="1">
    <citation type="submission" date="2018-08" db="EMBL/GenBank/DDBJ databases">
        <title>Isolation, diversity and antifungal activity of Actinobacteria from wheat.</title>
        <authorList>
            <person name="Han C."/>
        </authorList>
    </citation>
    <scope>NUCLEOTIDE SEQUENCE [LARGE SCALE GENOMIC DNA]</scope>
    <source>
        <strain evidence="8 9">NEAU-YY421</strain>
    </source>
</reference>
<gene>
    <name evidence="8" type="ORF">DY218_16900</name>
</gene>
<feature type="compositionally biased region" description="Acidic residues" evidence="6">
    <location>
        <begin position="170"/>
        <end position="181"/>
    </location>
</feature>
<dbReference type="PANTHER" id="PTHR43133">
    <property type="entry name" value="RNA POLYMERASE ECF-TYPE SIGMA FACTO"/>
    <property type="match status" value="1"/>
</dbReference>
<evidence type="ECO:0000256" key="6">
    <source>
        <dbReference type="SAM" id="MobiDB-lite"/>
    </source>
</evidence>
<dbReference type="NCBIfam" id="TIGR02937">
    <property type="entry name" value="sigma70-ECF"/>
    <property type="match status" value="1"/>
</dbReference>
<evidence type="ECO:0000256" key="2">
    <source>
        <dbReference type="ARBA" id="ARBA00023015"/>
    </source>
</evidence>
<comment type="caution">
    <text evidence="8">The sequence shown here is derived from an EMBL/GenBank/DDBJ whole genome shotgun (WGS) entry which is preliminary data.</text>
</comment>
<dbReference type="InterPro" id="IPR039425">
    <property type="entry name" value="RNA_pol_sigma-70-like"/>
</dbReference>
<evidence type="ECO:0000256" key="1">
    <source>
        <dbReference type="ARBA" id="ARBA00010641"/>
    </source>
</evidence>
<feature type="domain" description="RNA polymerase sigma factor 70 region 4 type 2" evidence="7">
    <location>
        <begin position="102"/>
        <end position="154"/>
    </location>
</feature>
<dbReference type="Pfam" id="PF08281">
    <property type="entry name" value="Sigma70_r4_2"/>
    <property type="match status" value="1"/>
</dbReference>